<dbReference type="AlphaFoldDB" id="A0A3M7PU63"/>
<comment type="caution">
    <text evidence="1">The sequence shown here is derived from an EMBL/GenBank/DDBJ whole genome shotgun (WGS) entry which is preliminary data.</text>
</comment>
<dbReference type="EMBL" id="REGN01008818">
    <property type="protein sequence ID" value="RNA02610.1"/>
    <property type="molecule type" value="Genomic_DNA"/>
</dbReference>
<protein>
    <submittedName>
        <fullName evidence="1">Uncharacterized protein</fullName>
    </submittedName>
</protein>
<sequence>MNILKSLPRKSLSFQLVDCCFNIKSIFPQELKYFFLKFSILKFYLTFRGNRLHKFLTLSKELYKNEWAIGSVYALNYVSFNFIIKYNN</sequence>
<gene>
    <name evidence="1" type="ORF">BpHYR1_019528</name>
</gene>
<reference evidence="1 2" key="1">
    <citation type="journal article" date="2018" name="Sci. Rep.">
        <title>Genomic signatures of local adaptation to the degree of environmental predictability in rotifers.</title>
        <authorList>
            <person name="Franch-Gras L."/>
            <person name="Hahn C."/>
            <person name="Garcia-Roger E.M."/>
            <person name="Carmona M.J."/>
            <person name="Serra M."/>
            <person name="Gomez A."/>
        </authorList>
    </citation>
    <scope>NUCLEOTIDE SEQUENCE [LARGE SCALE GENOMIC DNA]</scope>
    <source>
        <strain evidence="1">HYR1</strain>
    </source>
</reference>
<organism evidence="1 2">
    <name type="scientific">Brachionus plicatilis</name>
    <name type="common">Marine rotifer</name>
    <name type="synonym">Brachionus muelleri</name>
    <dbReference type="NCBI Taxonomy" id="10195"/>
    <lineage>
        <taxon>Eukaryota</taxon>
        <taxon>Metazoa</taxon>
        <taxon>Spiralia</taxon>
        <taxon>Gnathifera</taxon>
        <taxon>Rotifera</taxon>
        <taxon>Eurotatoria</taxon>
        <taxon>Monogononta</taxon>
        <taxon>Pseudotrocha</taxon>
        <taxon>Ploima</taxon>
        <taxon>Brachionidae</taxon>
        <taxon>Brachionus</taxon>
    </lineage>
</organism>
<evidence type="ECO:0000313" key="2">
    <source>
        <dbReference type="Proteomes" id="UP000276133"/>
    </source>
</evidence>
<name>A0A3M7PU63_BRAPC</name>
<accession>A0A3M7PU63</accession>
<keyword evidence="2" id="KW-1185">Reference proteome</keyword>
<evidence type="ECO:0000313" key="1">
    <source>
        <dbReference type="EMBL" id="RNA02610.1"/>
    </source>
</evidence>
<dbReference type="Proteomes" id="UP000276133">
    <property type="component" value="Unassembled WGS sequence"/>
</dbReference>
<proteinExistence type="predicted"/>